<evidence type="ECO:0000313" key="3">
    <source>
        <dbReference type="EMBL" id="PKV75413.1"/>
    </source>
</evidence>
<evidence type="ECO:0000313" key="4">
    <source>
        <dbReference type="Proteomes" id="UP000233782"/>
    </source>
</evidence>
<organism evidence="3 4">
    <name type="scientific">Pontibacter ramchanderi</name>
    <dbReference type="NCBI Taxonomy" id="1179743"/>
    <lineage>
        <taxon>Bacteria</taxon>
        <taxon>Pseudomonadati</taxon>
        <taxon>Bacteroidota</taxon>
        <taxon>Cytophagia</taxon>
        <taxon>Cytophagales</taxon>
        <taxon>Hymenobacteraceae</taxon>
        <taxon>Pontibacter</taxon>
    </lineage>
</organism>
<dbReference type="RefSeq" id="WP_101442655.1">
    <property type="nucleotide sequence ID" value="NZ_PJMU01000001.1"/>
</dbReference>
<protein>
    <recommendedName>
        <fullName evidence="5">Pentapeptide MXKDX repeat protein</fullName>
    </recommendedName>
</protein>
<feature type="chain" id="PRO_5014678392" description="Pentapeptide MXKDX repeat protein" evidence="2">
    <location>
        <begin position="25"/>
        <end position="94"/>
    </location>
</feature>
<dbReference type="AlphaFoldDB" id="A0A2N3V1F5"/>
<feature type="signal peptide" evidence="2">
    <location>
        <begin position="1"/>
        <end position="24"/>
    </location>
</feature>
<reference evidence="3 4" key="1">
    <citation type="submission" date="2017-12" db="EMBL/GenBank/DDBJ databases">
        <title>Genomic Encyclopedia of Type Strains, Phase III (KMG-III): the genomes of soil and plant-associated and newly described type strains.</title>
        <authorList>
            <person name="Whitman W."/>
        </authorList>
    </citation>
    <scope>NUCLEOTIDE SEQUENCE [LARGE SCALE GENOMIC DNA]</scope>
    <source>
        <strain evidence="3 4">LP43</strain>
    </source>
</reference>
<feature type="region of interest" description="Disordered" evidence="1">
    <location>
        <begin position="35"/>
        <end position="69"/>
    </location>
</feature>
<evidence type="ECO:0000256" key="2">
    <source>
        <dbReference type="SAM" id="SignalP"/>
    </source>
</evidence>
<name>A0A2N3V1F5_9BACT</name>
<keyword evidence="2" id="KW-0732">Signal</keyword>
<feature type="compositionally biased region" description="Basic and acidic residues" evidence="1">
    <location>
        <begin position="35"/>
        <end position="51"/>
    </location>
</feature>
<sequence length="94" mass="9593">MKRLVLALALAGFVSAGVATPALACEGGKCKMEHADKDAKTKKGRKGDKAASCHMTAATSDAKDDKASAAAPMSCCAKKDAPKAEAAKETKAQR</sequence>
<accession>A0A2N3V1F5</accession>
<evidence type="ECO:0000256" key="1">
    <source>
        <dbReference type="SAM" id="MobiDB-lite"/>
    </source>
</evidence>
<gene>
    <name evidence="3" type="ORF">BD749_0355</name>
</gene>
<keyword evidence="4" id="KW-1185">Reference proteome</keyword>
<comment type="caution">
    <text evidence="3">The sequence shown here is derived from an EMBL/GenBank/DDBJ whole genome shotgun (WGS) entry which is preliminary data.</text>
</comment>
<dbReference type="EMBL" id="PJMU01000001">
    <property type="protein sequence ID" value="PKV75413.1"/>
    <property type="molecule type" value="Genomic_DNA"/>
</dbReference>
<dbReference type="Proteomes" id="UP000233782">
    <property type="component" value="Unassembled WGS sequence"/>
</dbReference>
<evidence type="ECO:0008006" key="5">
    <source>
        <dbReference type="Google" id="ProtNLM"/>
    </source>
</evidence>
<proteinExistence type="predicted"/>